<dbReference type="EMBL" id="JBHMAA010000043">
    <property type="protein sequence ID" value="MFB9952967.1"/>
    <property type="molecule type" value="Genomic_DNA"/>
</dbReference>
<proteinExistence type="inferred from homology"/>
<protein>
    <submittedName>
        <fullName evidence="3">Aromatic-ring-hydroxylating dioxygenase subunit beta</fullName>
    </submittedName>
</protein>
<dbReference type="GO" id="GO:0051213">
    <property type="term" value="F:dioxygenase activity"/>
    <property type="evidence" value="ECO:0007669"/>
    <property type="project" value="UniProtKB-KW"/>
</dbReference>
<dbReference type="InterPro" id="IPR000391">
    <property type="entry name" value="Rng_hydr_dOase-bsu"/>
</dbReference>
<dbReference type="RefSeq" id="WP_377265766.1">
    <property type="nucleotide sequence ID" value="NZ_JBHMAA010000043.1"/>
</dbReference>
<sequence>MLNISQEFVLSRSEIEDFLFRQAEYIDNRDYESWLSLFTQDGTYWIPARPEDTDPETQLSFMYDDLPTMVARCERLLAFGTAGQQPITRSSHLISNVYLGGTDGNGSFVTHSRFHVTQFRRDVLKTYSGAYTHHLVVTNEGVKIHKQRVDLIDCDGVQDTILQIYL</sequence>
<comment type="similarity">
    <text evidence="1">Belongs to the bacterial ring-hydroxylating dioxygenase beta subunit family.</text>
</comment>
<dbReference type="Proteomes" id="UP001589692">
    <property type="component" value="Unassembled WGS sequence"/>
</dbReference>
<dbReference type="PANTHER" id="PTHR41534">
    <property type="entry name" value="BLR3401 PROTEIN"/>
    <property type="match status" value="1"/>
</dbReference>
<organism evidence="3 4">
    <name type="scientific">Rhizobium puerariae</name>
    <dbReference type="NCBI Taxonomy" id="1585791"/>
    <lineage>
        <taxon>Bacteria</taxon>
        <taxon>Pseudomonadati</taxon>
        <taxon>Pseudomonadota</taxon>
        <taxon>Alphaproteobacteria</taxon>
        <taxon>Hyphomicrobiales</taxon>
        <taxon>Rhizobiaceae</taxon>
        <taxon>Rhizobium/Agrobacterium group</taxon>
        <taxon>Rhizobium</taxon>
    </lineage>
</organism>
<dbReference type="PANTHER" id="PTHR41534:SF1">
    <property type="entry name" value="BLR3401 PROTEIN"/>
    <property type="match status" value="1"/>
</dbReference>
<dbReference type="InterPro" id="IPR032710">
    <property type="entry name" value="NTF2-like_dom_sf"/>
</dbReference>
<accession>A0ABV6AQR0</accession>
<name>A0ABV6AQR0_9HYPH</name>
<gene>
    <name evidence="3" type="ORF">ACFFP0_29345</name>
</gene>
<evidence type="ECO:0000313" key="4">
    <source>
        <dbReference type="Proteomes" id="UP001589692"/>
    </source>
</evidence>
<dbReference type="Gene3D" id="3.10.450.50">
    <property type="match status" value="1"/>
</dbReference>
<keyword evidence="4" id="KW-1185">Reference proteome</keyword>
<evidence type="ECO:0000256" key="2">
    <source>
        <dbReference type="ARBA" id="ARBA00023002"/>
    </source>
</evidence>
<evidence type="ECO:0000256" key="1">
    <source>
        <dbReference type="ARBA" id="ARBA00009570"/>
    </source>
</evidence>
<dbReference type="SUPFAM" id="SSF54427">
    <property type="entry name" value="NTF2-like"/>
    <property type="match status" value="1"/>
</dbReference>
<keyword evidence="2" id="KW-0560">Oxidoreductase</keyword>
<dbReference type="Pfam" id="PF00866">
    <property type="entry name" value="Ring_hydroxyl_B"/>
    <property type="match status" value="1"/>
</dbReference>
<keyword evidence="3" id="KW-0223">Dioxygenase</keyword>
<comment type="caution">
    <text evidence="3">The sequence shown here is derived from an EMBL/GenBank/DDBJ whole genome shotgun (WGS) entry which is preliminary data.</text>
</comment>
<reference evidence="3 4" key="1">
    <citation type="submission" date="2024-09" db="EMBL/GenBank/DDBJ databases">
        <authorList>
            <person name="Sun Q."/>
            <person name="Mori K."/>
        </authorList>
    </citation>
    <scope>NUCLEOTIDE SEQUENCE [LARGE SCALE GENOMIC DNA]</scope>
    <source>
        <strain evidence="3 4">TBRC 4938</strain>
    </source>
</reference>
<evidence type="ECO:0000313" key="3">
    <source>
        <dbReference type="EMBL" id="MFB9952967.1"/>
    </source>
</evidence>